<sequence>MKRRTMAAALAGLAIASGAGGYLLGEAHATQATWHTARAYVGDHVVSLPVGGWTYGFRDSVPQWIDRNGSVHDGGWPDCVQVPAGSRKVVRFAEVGVEVGGAGSRQVVLVDCRGS</sequence>
<evidence type="ECO:0000313" key="2">
    <source>
        <dbReference type="EMBL" id="TQL56852.1"/>
    </source>
</evidence>
<dbReference type="Proteomes" id="UP000319514">
    <property type="component" value="Unassembled WGS sequence"/>
</dbReference>
<proteinExistence type="predicted"/>
<feature type="signal peptide" evidence="1">
    <location>
        <begin position="1"/>
        <end position="21"/>
    </location>
</feature>
<evidence type="ECO:0000256" key="1">
    <source>
        <dbReference type="SAM" id="SignalP"/>
    </source>
</evidence>
<feature type="chain" id="PRO_5039722560" evidence="1">
    <location>
        <begin position="22"/>
        <end position="115"/>
    </location>
</feature>
<dbReference type="AlphaFoldDB" id="A0A542Z977"/>
<keyword evidence="1" id="KW-0732">Signal</keyword>
<comment type="caution">
    <text evidence="2">The sequence shown here is derived from an EMBL/GenBank/DDBJ whole genome shotgun (WGS) entry which is preliminary data.</text>
</comment>
<organism evidence="2 3">
    <name type="scientific">Oryzihumus leptocrescens</name>
    <dbReference type="NCBI Taxonomy" id="297536"/>
    <lineage>
        <taxon>Bacteria</taxon>
        <taxon>Bacillati</taxon>
        <taxon>Actinomycetota</taxon>
        <taxon>Actinomycetes</taxon>
        <taxon>Micrococcales</taxon>
        <taxon>Intrasporangiaceae</taxon>
        <taxon>Oryzihumus</taxon>
    </lineage>
</organism>
<dbReference type="OrthoDB" id="3790998at2"/>
<reference evidence="2 3" key="1">
    <citation type="submission" date="2019-06" db="EMBL/GenBank/DDBJ databases">
        <title>Sequencing the genomes of 1000 actinobacteria strains.</title>
        <authorList>
            <person name="Klenk H.-P."/>
        </authorList>
    </citation>
    <scope>NUCLEOTIDE SEQUENCE [LARGE SCALE GENOMIC DNA]</scope>
    <source>
        <strain evidence="2 3">DSM 18082</strain>
    </source>
</reference>
<dbReference type="RefSeq" id="WP_141790220.1">
    <property type="nucleotide sequence ID" value="NZ_BAAAKX010000008.1"/>
</dbReference>
<gene>
    <name evidence="2" type="ORF">FB474_3613</name>
</gene>
<dbReference type="EMBL" id="VFOQ01000002">
    <property type="protein sequence ID" value="TQL56852.1"/>
    <property type="molecule type" value="Genomic_DNA"/>
</dbReference>
<keyword evidence="3" id="KW-1185">Reference proteome</keyword>
<protein>
    <submittedName>
        <fullName evidence="2">Uncharacterized protein</fullName>
    </submittedName>
</protein>
<evidence type="ECO:0000313" key="3">
    <source>
        <dbReference type="Proteomes" id="UP000319514"/>
    </source>
</evidence>
<accession>A0A542Z977</accession>
<name>A0A542Z977_9MICO</name>